<keyword evidence="1" id="KW-0812">Transmembrane</keyword>
<dbReference type="Proteomes" id="UP000177865">
    <property type="component" value="Unassembled WGS sequence"/>
</dbReference>
<comment type="caution">
    <text evidence="2">The sequence shown here is derived from an EMBL/GenBank/DDBJ whole genome shotgun (WGS) entry which is preliminary data.</text>
</comment>
<dbReference type="Gene3D" id="2.120.10.70">
    <property type="entry name" value="Fucose-specific lectin"/>
    <property type="match status" value="1"/>
</dbReference>
<proteinExistence type="predicted"/>
<dbReference type="AlphaFoldDB" id="A0A1G2PZ97"/>
<reference evidence="2 3" key="1">
    <citation type="journal article" date="2016" name="Nat. Commun.">
        <title>Thousands of microbial genomes shed light on interconnected biogeochemical processes in an aquifer system.</title>
        <authorList>
            <person name="Anantharaman K."/>
            <person name="Brown C.T."/>
            <person name="Hug L.A."/>
            <person name="Sharon I."/>
            <person name="Castelle C.J."/>
            <person name="Probst A.J."/>
            <person name="Thomas B.C."/>
            <person name="Singh A."/>
            <person name="Wilkins M.J."/>
            <person name="Karaoz U."/>
            <person name="Brodie E.L."/>
            <person name="Williams K.H."/>
            <person name="Hubbard S.S."/>
            <person name="Banfield J.F."/>
        </authorList>
    </citation>
    <scope>NUCLEOTIDE SEQUENCE [LARGE SCALE GENOMIC DNA]</scope>
</reference>
<sequence>MKFSLDKTGRAARDSTRRALRSLLFAHQRGFTLMELIIYVGVLVVIAVAMVNVLPLLFSGRGNVESRQAVREQLGFSLERIAQDVRAASVITTPANAGDANPTLLLTIGGGISVTSPDIAGDVGQHSSLVLDASGNPVVSYWDYPNSDLKLLHCNDVNCAAGGDSITSPDTAGNVGGFTSLVLDSSGFPVVSYYDYLNGDLKLLHCNDVNCAAGGDSITSPDTTGYVGRETSLALDALGYPVVSYYYEADAAFQVTADLKLLHCNDVNCAAGGDSITSPDTAVDVGEYNSLVLDAAGYPVVSYFDATNSDLKLLHCNDVNCAAGGDSITSPDTAGFVGSHTSLALDAAGYPVVSYFGATTADLKILHCNDVNCAAGGDSITSPDTTGNIGWHTSLVFDAAGYPVVSYYDTTNTGLKLLHCNDSNCTLGDTVTYCVATNQLRRAASGAACDGTAPALTPTTVTVAAPTFTRVVNTNTQFGRTTVAIQISLAMTAGDAVSGEQYTESLRTTVTMRP</sequence>
<accession>A0A1G2PZ97</accession>
<feature type="transmembrane region" description="Helical" evidence="1">
    <location>
        <begin position="36"/>
        <end position="58"/>
    </location>
</feature>
<name>A0A1G2PZ97_9BACT</name>
<evidence type="ECO:0000313" key="2">
    <source>
        <dbReference type="EMBL" id="OHA53635.1"/>
    </source>
</evidence>
<evidence type="ECO:0000256" key="1">
    <source>
        <dbReference type="SAM" id="Phobius"/>
    </source>
</evidence>
<evidence type="ECO:0008006" key="4">
    <source>
        <dbReference type="Google" id="ProtNLM"/>
    </source>
</evidence>
<keyword evidence="1" id="KW-1133">Transmembrane helix</keyword>
<protein>
    <recommendedName>
        <fullName evidence="4">Prepilin-type N-terminal cleavage/methylation domain-containing protein</fullName>
    </recommendedName>
</protein>
<gene>
    <name evidence="2" type="ORF">A2991_02145</name>
</gene>
<keyword evidence="1" id="KW-0472">Membrane</keyword>
<organism evidence="2 3">
    <name type="scientific">Candidatus Terrybacteria bacterium RIFCSPLOWO2_01_FULL_58_14</name>
    <dbReference type="NCBI Taxonomy" id="1802369"/>
    <lineage>
        <taxon>Bacteria</taxon>
        <taxon>Candidatus Terryibacteriota</taxon>
    </lineage>
</organism>
<evidence type="ECO:0000313" key="3">
    <source>
        <dbReference type="Proteomes" id="UP000177865"/>
    </source>
</evidence>
<dbReference type="EMBL" id="MHSZ01000013">
    <property type="protein sequence ID" value="OHA53635.1"/>
    <property type="molecule type" value="Genomic_DNA"/>
</dbReference>